<gene>
    <name evidence="1" type="ORF">RPERSI_LOCUS31704</name>
</gene>
<accession>A0ACA9SJ14</accession>
<organism evidence="1 2">
    <name type="scientific">Racocetra persica</name>
    <dbReference type="NCBI Taxonomy" id="160502"/>
    <lineage>
        <taxon>Eukaryota</taxon>
        <taxon>Fungi</taxon>
        <taxon>Fungi incertae sedis</taxon>
        <taxon>Mucoromycota</taxon>
        <taxon>Glomeromycotina</taxon>
        <taxon>Glomeromycetes</taxon>
        <taxon>Diversisporales</taxon>
        <taxon>Gigasporaceae</taxon>
        <taxon>Racocetra</taxon>
    </lineage>
</organism>
<name>A0ACA9SJ14_9GLOM</name>
<dbReference type="EMBL" id="CAJVQC010128873">
    <property type="protein sequence ID" value="CAG8841065.1"/>
    <property type="molecule type" value="Genomic_DNA"/>
</dbReference>
<evidence type="ECO:0000313" key="1">
    <source>
        <dbReference type="EMBL" id="CAG8841065.1"/>
    </source>
</evidence>
<proteinExistence type="predicted"/>
<protein>
    <submittedName>
        <fullName evidence="1">19153_t:CDS:1</fullName>
    </submittedName>
</protein>
<keyword evidence="2" id="KW-1185">Reference proteome</keyword>
<reference evidence="1" key="1">
    <citation type="submission" date="2021-06" db="EMBL/GenBank/DDBJ databases">
        <authorList>
            <person name="Kallberg Y."/>
            <person name="Tangrot J."/>
            <person name="Rosling A."/>
        </authorList>
    </citation>
    <scope>NUCLEOTIDE SEQUENCE</scope>
    <source>
        <strain evidence="1">MA461A</strain>
    </source>
</reference>
<feature type="non-terminal residue" evidence="1">
    <location>
        <position position="1"/>
    </location>
</feature>
<comment type="caution">
    <text evidence="1">The sequence shown here is derived from an EMBL/GenBank/DDBJ whole genome shotgun (WGS) entry which is preliminary data.</text>
</comment>
<dbReference type="Proteomes" id="UP000789920">
    <property type="component" value="Unassembled WGS sequence"/>
</dbReference>
<evidence type="ECO:0000313" key="2">
    <source>
        <dbReference type="Proteomes" id="UP000789920"/>
    </source>
</evidence>
<sequence length="65" mass="7454">LDKRNKLNPFFGLHKFRAFIDKAKRGGIKFPENKDTSILLTKINKQAIYSSRPLIPLISKALTLQ</sequence>
<feature type="non-terminal residue" evidence="1">
    <location>
        <position position="65"/>
    </location>
</feature>